<comment type="caution">
    <text evidence="3">The sequence shown here is derived from an EMBL/GenBank/DDBJ whole genome shotgun (WGS) entry which is preliminary data.</text>
</comment>
<feature type="compositionally biased region" description="Basic residues" evidence="2">
    <location>
        <begin position="29"/>
        <end position="40"/>
    </location>
</feature>
<dbReference type="OrthoDB" id="2116871at2759"/>
<gene>
    <name evidence="3" type="ORF">TorRG33x02_333320</name>
</gene>
<feature type="region of interest" description="Disordered" evidence="2">
    <location>
        <begin position="29"/>
        <end position="54"/>
    </location>
</feature>
<keyword evidence="1" id="KW-0175">Coiled coil</keyword>
<evidence type="ECO:0000256" key="1">
    <source>
        <dbReference type="SAM" id="Coils"/>
    </source>
</evidence>
<evidence type="ECO:0000313" key="3">
    <source>
        <dbReference type="EMBL" id="PON43651.1"/>
    </source>
</evidence>
<evidence type="ECO:0000313" key="4">
    <source>
        <dbReference type="Proteomes" id="UP000237000"/>
    </source>
</evidence>
<dbReference type="EMBL" id="JXTC01000610">
    <property type="protein sequence ID" value="PON43651.1"/>
    <property type="molecule type" value="Genomic_DNA"/>
</dbReference>
<feature type="coiled-coil region" evidence="1">
    <location>
        <begin position="202"/>
        <end position="229"/>
    </location>
</feature>
<dbReference type="STRING" id="63057.A0A2P5B4E6"/>
<dbReference type="AlphaFoldDB" id="A0A2P5B4E6"/>
<organism evidence="3 4">
    <name type="scientific">Trema orientale</name>
    <name type="common">Charcoal tree</name>
    <name type="synonym">Celtis orientalis</name>
    <dbReference type="NCBI Taxonomy" id="63057"/>
    <lineage>
        <taxon>Eukaryota</taxon>
        <taxon>Viridiplantae</taxon>
        <taxon>Streptophyta</taxon>
        <taxon>Embryophyta</taxon>
        <taxon>Tracheophyta</taxon>
        <taxon>Spermatophyta</taxon>
        <taxon>Magnoliopsida</taxon>
        <taxon>eudicotyledons</taxon>
        <taxon>Gunneridae</taxon>
        <taxon>Pentapetalae</taxon>
        <taxon>rosids</taxon>
        <taxon>fabids</taxon>
        <taxon>Rosales</taxon>
        <taxon>Cannabaceae</taxon>
        <taxon>Trema</taxon>
    </lineage>
</organism>
<dbReference type="Proteomes" id="UP000237000">
    <property type="component" value="Unassembled WGS sequence"/>
</dbReference>
<keyword evidence="4" id="KW-1185">Reference proteome</keyword>
<name>A0A2P5B4E6_TREOI</name>
<accession>A0A2P5B4E6</accession>
<evidence type="ECO:0000256" key="2">
    <source>
        <dbReference type="SAM" id="MobiDB-lite"/>
    </source>
</evidence>
<dbReference type="InParanoid" id="A0A2P5B4E6"/>
<protein>
    <submittedName>
        <fullName evidence="3">Uncharacterized protein</fullName>
    </submittedName>
</protein>
<reference evidence="4" key="1">
    <citation type="submission" date="2016-06" db="EMBL/GenBank/DDBJ databases">
        <title>Parallel loss of symbiosis genes in relatives of nitrogen-fixing non-legume Parasponia.</title>
        <authorList>
            <person name="Van Velzen R."/>
            <person name="Holmer R."/>
            <person name="Bu F."/>
            <person name="Rutten L."/>
            <person name="Van Zeijl A."/>
            <person name="Liu W."/>
            <person name="Santuari L."/>
            <person name="Cao Q."/>
            <person name="Sharma T."/>
            <person name="Shen D."/>
            <person name="Roswanjaya Y."/>
            <person name="Wardhani T."/>
            <person name="Kalhor M.S."/>
            <person name="Jansen J."/>
            <person name="Van den Hoogen J."/>
            <person name="Gungor B."/>
            <person name="Hartog M."/>
            <person name="Hontelez J."/>
            <person name="Verver J."/>
            <person name="Yang W.-C."/>
            <person name="Schijlen E."/>
            <person name="Repin R."/>
            <person name="Schilthuizen M."/>
            <person name="Schranz E."/>
            <person name="Heidstra R."/>
            <person name="Miyata K."/>
            <person name="Fedorova E."/>
            <person name="Kohlen W."/>
            <person name="Bisseling T."/>
            <person name="Smit S."/>
            <person name="Geurts R."/>
        </authorList>
    </citation>
    <scope>NUCLEOTIDE SEQUENCE [LARGE SCALE GENOMIC DNA]</scope>
    <source>
        <strain evidence="4">cv. RG33-2</strain>
    </source>
</reference>
<sequence>MEKQGNPESVMPFRPKSFRPKFHVCSAWRSKRTGQRRARPKWAPVESLATAAKTSSKMGKITASRFGAPQDRNHKNSFQEQFENVLSSSLPHFKVESETSEEDLVKFWDLAMIPRCHASLLERACFDHPDLAICSDRTSRWRQFAYETLGDLLYFLSSTRRGEMTEEACKHLNRLWKDAQGLGFDLSWLTCSVMSGLNSGYCLELMETVSTLENRKKHLEETRDTLRCQMLTMTMQLCEAQQELADLEKPIQMAKTNLDVTRKAFLYAF</sequence>
<proteinExistence type="predicted"/>